<dbReference type="InParanoid" id="A0A078A789"/>
<reference evidence="2 3" key="1">
    <citation type="submission" date="2014-06" db="EMBL/GenBank/DDBJ databases">
        <authorList>
            <person name="Swart Estienne"/>
        </authorList>
    </citation>
    <scope>NUCLEOTIDE SEQUENCE [LARGE SCALE GENOMIC DNA]</scope>
    <source>
        <strain evidence="2 3">130c</strain>
    </source>
</reference>
<evidence type="ECO:0000256" key="1">
    <source>
        <dbReference type="SAM" id="MobiDB-lite"/>
    </source>
</evidence>
<dbReference type="Proteomes" id="UP000039865">
    <property type="component" value="Unassembled WGS sequence"/>
</dbReference>
<keyword evidence="3" id="KW-1185">Reference proteome</keyword>
<feature type="region of interest" description="Disordered" evidence="1">
    <location>
        <begin position="333"/>
        <end position="390"/>
    </location>
</feature>
<feature type="region of interest" description="Disordered" evidence="1">
    <location>
        <begin position="185"/>
        <end position="215"/>
    </location>
</feature>
<name>A0A078A789_STYLE</name>
<evidence type="ECO:0000313" key="3">
    <source>
        <dbReference type="Proteomes" id="UP000039865"/>
    </source>
</evidence>
<dbReference type="EMBL" id="CCKQ01005429">
    <property type="protein sequence ID" value="CDW76661.1"/>
    <property type="molecule type" value="Genomic_DNA"/>
</dbReference>
<protein>
    <submittedName>
        <fullName evidence="2">Uncharacterized protein</fullName>
    </submittedName>
</protein>
<feature type="compositionally biased region" description="Low complexity" evidence="1">
    <location>
        <begin position="347"/>
        <end position="361"/>
    </location>
</feature>
<feature type="compositionally biased region" description="Polar residues" evidence="1">
    <location>
        <begin position="201"/>
        <end position="210"/>
    </location>
</feature>
<sequence length="698" mass="81000">MKQVYPFHYIQSLKRALRIQTAFRRYRFKKYRSRLYQRCMRQSSSQQQLILPKLAIHQKQNSQQHALERSQSSYFSCRGLFEDKQTPTKSERKKSVSFSDPLEEVYIVESFKSQRPRSADKYRRRNRYERNFITSIVNQQLQRKQKDDFMVSHSGENHGSKIEIQNSALSMLEIKYSPCNNNPIKPYYSNSSNKNNNNSNPQDISDQPIIQPSPKRKTSQRLFMLLGNDSILVPDLPTINEFQRFSKSLEQIAKKVSQQYNTNQVEYSKDTQQLEQLIELQLKILVEYNSIIDKVAITSQKVTRNDKEFQQKDRIYYPVSKTTKAPMKNITMLSKSPRSKPIPVYQSSNSNNTSITTQSKSPNIKKGESSLNSTLNKSDKKPQKINNLKSSNSIAKGSFIKLLKINESDSNRNENSSKLESLNTSNSFARLHNQSIKNIRNKEQSQKVNKKEVLDPNFFKRYLEVQSLLTSSNQFTTKTSKIQPTDNQHHAQQKITSSFIIDKEKLHDIQQSTESILVDQRPKSRNQLMPANATQTFGKQFELNTQFQNTALKSFNNITPRKTLDFLSSLEINNKLSHSFINEQKSTLKLNSRKNFVSPNSSVLMNRHQDALKKLQKKQQDFSFNQSASIALEEENRDKMNDISVVDITPDKNNSFINSTNQQQQKRNLQTIRSRLQLNSCKSTSLILNRSLNFDTSQ</sequence>
<evidence type="ECO:0000313" key="2">
    <source>
        <dbReference type="EMBL" id="CDW76661.1"/>
    </source>
</evidence>
<gene>
    <name evidence="2" type="primary">Contig7145.g7648</name>
    <name evidence="2" type="ORF">STYLEM_5622</name>
</gene>
<proteinExistence type="predicted"/>
<feature type="compositionally biased region" description="Low complexity" evidence="1">
    <location>
        <begin position="189"/>
        <end position="200"/>
    </location>
</feature>
<organism evidence="2 3">
    <name type="scientific">Stylonychia lemnae</name>
    <name type="common">Ciliate</name>
    <dbReference type="NCBI Taxonomy" id="5949"/>
    <lineage>
        <taxon>Eukaryota</taxon>
        <taxon>Sar</taxon>
        <taxon>Alveolata</taxon>
        <taxon>Ciliophora</taxon>
        <taxon>Intramacronucleata</taxon>
        <taxon>Spirotrichea</taxon>
        <taxon>Stichotrichia</taxon>
        <taxon>Sporadotrichida</taxon>
        <taxon>Oxytrichidae</taxon>
        <taxon>Stylonychinae</taxon>
        <taxon>Stylonychia</taxon>
    </lineage>
</organism>
<accession>A0A078A789</accession>
<dbReference type="AlphaFoldDB" id="A0A078A789"/>